<evidence type="ECO:0000313" key="8">
    <source>
        <dbReference type="EnsemblMetazoa" id="KAF7492332.1"/>
    </source>
</evidence>
<keyword evidence="9" id="KW-1185">Reference proteome</keyword>
<accession>A0A834R8U4</accession>
<evidence type="ECO:0000256" key="5">
    <source>
        <dbReference type="ARBA" id="ARBA00048204"/>
    </source>
</evidence>
<evidence type="ECO:0000256" key="6">
    <source>
        <dbReference type="RuleBase" id="RU365002"/>
    </source>
</evidence>
<name>A0A834R8U4_SARSC</name>
<evidence type="ECO:0000256" key="2">
    <source>
        <dbReference type="ARBA" id="ARBA00035119"/>
    </source>
</evidence>
<dbReference type="GO" id="GO:0006400">
    <property type="term" value="P:tRNA modification"/>
    <property type="evidence" value="ECO:0007669"/>
    <property type="project" value="TreeGrafter"/>
</dbReference>
<organism evidence="7">
    <name type="scientific">Sarcoptes scabiei</name>
    <name type="common">Itch mite</name>
    <name type="synonym">Acarus scabiei</name>
    <dbReference type="NCBI Taxonomy" id="52283"/>
    <lineage>
        <taxon>Eukaryota</taxon>
        <taxon>Metazoa</taxon>
        <taxon>Ecdysozoa</taxon>
        <taxon>Arthropoda</taxon>
        <taxon>Chelicerata</taxon>
        <taxon>Arachnida</taxon>
        <taxon>Acari</taxon>
        <taxon>Acariformes</taxon>
        <taxon>Sarcoptiformes</taxon>
        <taxon>Astigmata</taxon>
        <taxon>Psoroptidia</taxon>
        <taxon>Sarcoptoidea</taxon>
        <taxon>Sarcoptidae</taxon>
        <taxon>Sarcoptinae</taxon>
        <taxon>Sarcoptes</taxon>
    </lineage>
</organism>
<dbReference type="EC" id="3.2.2.-" evidence="6"/>
<comment type="catalytic activity">
    <reaction evidence="5 6">
        <text>queuosine 5'-phosphate + H2O = queuine + D-ribose 5-phosphate</text>
        <dbReference type="Rhea" id="RHEA:75387"/>
        <dbReference type="ChEBI" id="CHEBI:15377"/>
        <dbReference type="ChEBI" id="CHEBI:17433"/>
        <dbReference type="ChEBI" id="CHEBI:78346"/>
        <dbReference type="ChEBI" id="CHEBI:194371"/>
    </reaction>
    <physiologicalReaction direction="left-to-right" evidence="5 6">
        <dbReference type="Rhea" id="RHEA:75388"/>
    </physiologicalReaction>
</comment>
<reference evidence="7" key="2">
    <citation type="submission" date="2020-01" db="EMBL/GenBank/DDBJ databases">
        <authorList>
            <person name="Korhonen P.K.K."/>
            <person name="Guangxu M.G."/>
            <person name="Wang T.W."/>
            <person name="Stroehlein A.J.S."/>
            <person name="Young N.D."/>
            <person name="Ang C.-S.A."/>
            <person name="Fernando D.W.F."/>
            <person name="Lu H.L."/>
            <person name="Taylor S.T."/>
            <person name="Ehtesham M.E.M."/>
            <person name="Najaraj S.H.N."/>
            <person name="Harsha G.H.G."/>
            <person name="Madugundu A.M."/>
            <person name="Renuse S.R."/>
            <person name="Holt D.H."/>
            <person name="Pandey A.P."/>
            <person name="Papenfuss A.P."/>
            <person name="Gasser R.B.G."/>
            <person name="Fischer K.F."/>
        </authorList>
    </citation>
    <scope>NUCLEOTIDE SEQUENCE</scope>
    <source>
        <strain evidence="7">SSS_KF_BRIS2020</strain>
    </source>
</reference>
<reference evidence="8" key="3">
    <citation type="submission" date="2022-06" db="UniProtKB">
        <authorList>
            <consortium name="EnsemblMetazoa"/>
        </authorList>
    </citation>
    <scope>IDENTIFICATION</scope>
</reference>
<evidence type="ECO:0000313" key="9">
    <source>
        <dbReference type="Proteomes" id="UP000070412"/>
    </source>
</evidence>
<dbReference type="InterPro" id="IPR019438">
    <property type="entry name" value="Q_salvage"/>
</dbReference>
<comment type="similarity">
    <text evidence="2 6">Belongs to the QNG1 protein family.</text>
</comment>
<dbReference type="OrthoDB" id="416777at2759"/>
<dbReference type="EMBL" id="WVUK01000056">
    <property type="protein sequence ID" value="KAF7492332.1"/>
    <property type="molecule type" value="Genomic_DNA"/>
</dbReference>
<sequence>MFKHPRESAELISIIAEHVSIDPDSIKKFARKIFESNVINEFDLRRWRSDNPLHPQTITEHTADWIFLIDSLNFSFWPDSGHEFTIGGEIGYWALCFAIKRALTQNIPITDPKFYCKITLEQVKNLFRTDNQREIPMINERFSILRENGKILVENFQGSFVNCIRQSQSNAITLLKLIYDNFPSFRDEFCYRSVQVTFLKRAQILIADIWACYEGHGLGFFNDIDQLTMFADYRIPQILHYFDILKYSPELTDSLWANNLLNYGDQYEIEIRGQSINAIEKIRLELRRFFERESIGKFSVPNSIQIDFYLWSLRRSISDLIDLKSPYHKVRSIYY</sequence>
<dbReference type="Proteomes" id="UP000070412">
    <property type="component" value="Unassembled WGS sequence"/>
</dbReference>
<dbReference type="AlphaFoldDB" id="A0A834R8U4"/>
<reference evidence="9" key="1">
    <citation type="journal article" date="2020" name="PLoS Negl. Trop. Dis.">
        <title>High-quality nuclear genome for Sarcoptes scabiei-A critical resource for a neglected parasite.</title>
        <authorList>
            <person name="Korhonen P.K."/>
            <person name="Gasser R.B."/>
            <person name="Ma G."/>
            <person name="Wang T."/>
            <person name="Stroehlein A.J."/>
            <person name="Young N.D."/>
            <person name="Ang C.S."/>
            <person name="Fernando D.D."/>
            <person name="Lu H.C."/>
            <person name="Taylor S."/>
            <person name="Reynolds S.L."/>
            <person name="Mofiz E."/>
            <person name="Najaraj S.H."/>
            <person name="Gowda H."/>
            <person name="Madugundu A."/>
            <person name="Renuse S."/>
            <person name="Holt D."/>
            <person name="Pandey A."/>
            <person name="Papenfuss A.T."/>
            <person name="Fischer K."/>
        </authorList>
    </citation>
    <scope>NUCLEOTIDE SEQUENCE [LARGE SCALE GENOMIC DNA]</scope>
</reference>
<evidence type="ECO:0000256" key="4">
    <source>
        <dbReference type="ARBA" id="ARBA00035393"/>
    </source>
</evidence>
<evidence type="ECO:0000256" key="3">
    <source>
        <dbReference type="ARBA" id="ARBA00035306"/>
    </source>
</evidence>
<dbReference type="PANTHER" id="PTHR21314">
    <property type="entry name" value="QUEUOSINE 5'-PHOSPHATE N-GLYCOSYLASE_HYDROLASE-RELATED"/>
    <property type="match status" value="1"/>
</dbReference>
<comment type="function">
    <text evidence="6">Catalyzes the hydrolysis of queuosine 5'-phosphate, releasing the nucleobase queuine (q). Is required for salvage of queuine from exogenous queuosine (Q) that is imported and then converted to queuosine 5'-phosphate intracellularly.</text>
</comment>
<protein>
    <recommendedName>
        <fullName evidence="3 6">Queuosine 5'-phosphate N-glycosylase/hydrolase</fullName>
        <ecNumber evidence="6">3.2.2.-</ecNumber>
    </recommendedName>
    <alternativeName>
        <fullName evidence="4 6">Queuosine-nucleotide N-glycosylase/hydrolase</fullName>
    </alternativeName>
</protein>
<evidence type="ECO:0000256" key="1">
    <source>
        <dbReference type="ARBA" id="ARBA00022801"/>
    </source>
</evidence>
<dbReference type="Pfam" id="PF10343">
    <property type="entry name" value="Q_salvage"/>
    <property type="match status" value="1"/>
</dbReference>
<proteinExistence type="inferred from homology"/>
<dbReference type="PANTHER" id="PTHR21314:SF0">
    <property type="entry name" value="QUEUOSINE 5'-PHOSPHATE N-GLYCOSYLASE_HYDROLASE"/>
    <property type="match status" value="1"/>
</dbReference>
<dbReference type="EnsemblMetazoa" id="SSS_444s_mrna">
    <property type="protein sequence ID" value="KAF7492332.1"/>
    <property type="gene ID" value="SSS_444"/>
</dbReference>
<dbReference type="GO" id="GO:0016787">
    <property type="term" value="F:hydrolase activity"/>
    <property type="evidence" value="ECO:0007669"/>
    <property type="project" value="UniProtKB-KW"/>
</dbReference>
<keyword evidence="1 6" id="KW-0378">Hydrolase</keyword>
<evidence type="ECO:0000313" key="7">
    <source>
        <dbReference type="EMBL" id="KAF7492332.1"/>
    </source>
</evidence>
<gene>
    <name evidence="7" type="primary">SSS_444g</name>
    <name evidence="7" type="ORF">SSS_444</name>
</gene>